<reference evidence="1" key="1">
    <citation type="journal article" date="2015" name="Nature">
        <title>Complex archaea that bridge the gap between prokaryotes and eukaryotes.</title>
        <authorList>
            <person name="Spang A."/>
            <person name="Saw J.H."/>
            <person name="Jorgensen S.L."/>
            <person name="Zaremba-Niedzwiedzka K."/>
            <person name="Martijn J."/>
            <person name="Lind A.E."/>
            <person name="van Eijk R."/>
            <person name="Schleper C."/>
            <person name="Guy L."/>
            <person name="Ettema T.J."/>
        </authorList>
    </citation>
    <scope>NUCLEOTIDE SEQUENCE</scope>
</reference>
<name>A0A0F9JES5_9ZZZZ</name>
<comment type="caution">
    <text evidence="1">The sequence shown here is derived from an EMBL/GenBank/DDBJ whole genome shotgun (WGS) entry which is preliminary data.</text>
</comment>
<evidence type="ECO:0000313" key="1">
    <source>
        <dbReference type="EMBL" id="KKM04321.1"/>
    </source>
</evidence>
<organism evidence="1">
    <name type="scientific">marine sediment metagenome</name>
    <dbReference type="NCBI Taxonomy" id="412755"/>
    <lineage>
        <taxon>unclassified sequences</taxon>
        <taxon>metagenomes</taxon>
        <taxon>ecological metagenomes</taxon>
    </lineage>
</organism>
<accession>A0A0F9JES5</accession>
<sequence>MSANPSEICFIREETNYGPFFSDEGKAEDYLRHDCKLEEAQIERALEGRDPYINVVRVELNEASVSFDG</sequence>
<proteinExistence type="predicted"/>
<dbReference type="AlphaFoldDB" id="A0A0F9JES5"/>
<protein>
    <submittedName>
        <fullName evidence="1">Uncharacterized protein</fullName>
    </submittedName>
</protein>
<gene>
    <name evidence="1" type="ORF">LCGC14_1765430</name>
</gene>
<dbReference type="EMBL" id="LAZR01016478">
    <property type="protein sequence ID" value="KKM04321.1"/>
    <property type="molecule type" value="Genomic_DNA"/>
</dbReference>